<dbReference type="EMBL" id="FMHW01000002">
    <property type="protein sequence ID" value="SCL42177.1"/>
    <property type="molecule type" value="Genomic_DNA"/>
</dbReference>
<reference evidence="3" key="2">
    <citation type="submission" date="2016-06" db="EMBL/GenBank/DDBJ databases">
        <authorList>
            <person name="Varghese N."/>
            <person name="Submissions Spin"/>
        </authorList>
    </citation>
    <scope>NUCLEOTIDE SEQUENCE [LARGE SCALE GENOMIC DNA]</scope>
    <source>
        <strain evidence="3">DSM 43817</strain>
    </source>
</reference>
<gene>
    <name evidence="1" type="ORF">GA0074692_6695</name>
    <name evidence="2" type="ORF">GA0074692_6850</name>
</gene>
<evidence type="ECO:0000313" key="3">
    <source>
        <dbReference type="Proteomes" id="UP000198959"/>
    </source>
</evidence>
<dbReference type="RefSeq" id="WP_176738647.1">
    <property type="nucleotide sequence ID" value="NZ_FMHW01000002.1"/>
</dbReference>
<dbReference type="EMBL" id="FMHW01000004">
    <property type="protein sequence ID" value="SCL43375.1"/>
    <property type="molecule type" value="Genomic_DNA"/>
</dbReference>
<evidence type="ECO:0000313" key="1">
    <source>
        <dbReference type="EMBL" id="SCL42177.1"/>
    </source>
</evidence>
<sequence>MRRITAQVPADSRARALAGRRVTLPAGTDDDLVRRADELAAVGATPRITTR</sequence>
<evidence type="ECO:0000313" key="2">
    <source>
        <dbReference type="EMBL" id="SCL43375.1"/>
    </source>
</evidence>
<organism evidence="1 3">
    <name type="scientific">Micromonospora pallida</name>
    <dbReference type="NCBI Taxonomy" id="145854"/>
    <lineage>
        <taxon>Bacteria</taxon>
        <taxon>Bacillati</taxon>
        <taxon>Actinomycetota</taxon>
        <taxon>Actinomycetes</taxon>
        <taxon>Micromonosporales</taxon>
        <taxon>Micromonosporaceae</taxon>
        <taxon>Micromonospora</taxon>
    </lineage>
</organism>
<proteinExistence type="predicted"/>
<name>A0A1C6TKM2_9ACTN</name>
<dbReference type="AlphaFoldDB" id="A0A1C6TKM2"/>
<protein>
    <submittedName>
        <fullName evidence="1">Uncharacterized protein</fullName>
    </submittedName>
</protein>
<keyword evidence="3" id="KW-1185">Reference proteome</keyword>
<accession>A0A1C6TKM2</accession>
<dbReference type="STRING" id="145854.GA0074692_6695"/>
<dbReference type="Proteomes" id="UP000198959">
    <property type="component" value="Unassembled WGS sequence"/>
</dbReference>
<reference evidence="1" key="1">
    <citation type="submission" date="2016-06" db="EMBL/GenBank/DDBJ databases">
        <authorList>
            <person name="Kjaerup R.B."/>
            <person name="Dalgaard T.S."/>
            <person name="Juul-Madsen H.R."/>
        </authorList>
    </citation>
    <scope>NUCLEOTIDE SEQUENCE [LARGE SCALE GENOMIC DNA]</scope>
    <source>
        <strain evidence="1">DSM 43817</strain>
    </source>
</reference>